<name>A0A371RHT9_9PROT</name>
<comment type="caution">
    <text evidence="2">The sequence shown here is derived from an EMBL/GenBank/DDBJ whole genome shotgun (WGS) entry which is preliminary data.</text>
</comment>
<proteinExistence type="predicted"/>
<keyword evidence="3" id="KW-1185">Reference proteome</keyword>
<evidence type="ECO:0000256" key="1">
    <source>
        <dbReference type="SAM" id="Phobius"/>
    </source>
</evidence>
<evidence type="ECO:0000313" key="2">
    <source>
        <dbReference type="EMBL" id="RFB04995.1"/>
    </source>
</evidence>
<protein>
    <submittedName>
        <fullName evidence="2">Uncharacterized protein</fullName>
    </submittedName>
</protein>
<gene>
    <name evidence="2" type="ORF">DX908_06650</name>
</gene>
<accession>A0A371RHT9</accession>
<dbReference type="RefSeq" id="WP_116391626.1">
    <property type="nucleotide sequence ID" value="NZ_QUQO01000001.1"/>
</dbReference>
<reference evidence="2 3" key="1">
    <citation type="submission" date="2018-08" db="EMBL/GenBank/DDBJ databases">
        <title>Parvularcula sp. SM1705, isolated from surface water of the South Sea China.</title>
        <authorList>
            <person name="Sun L."/>
        </authorList>
    </citation>
    <scope>NUCLEOTIDE SEQUENCE [LARGE SCALE GENOMIC DNA]</scope>
    <source>
        <strain evidence="2 3">SM1705</strain>
    </source>
</reference>
<feature type="transmembrane region" description="Helical" evidence="1">
    <location>
        <begin position="20"/>
        <end position="51"/>
    </location>
</feature>
<sequence>MNAMTSASPRAVTRKTPVTAWASVQALLALTALMLGVALAGVALIVASVAVPLGLMMQFFAGDAAPKTRRGWQAVTA</sequence>
<keyword evidence="1" id="KW-0472">Membrane</keyword>
<keyword evidence="1" id="KW-1133">Transmembrane helix</keyword>
<organism evidence="2 3">
    <name type="scientific">Parvularcula marina</name>
    <dbReference type="NCBI Taxonomy" id="2292771"/>
    <lineage>
        <taxon>Bacteria</taxon>
        <taxon>Pseudomonadati</taxon>
        <taxon>Pseudomonadota</taxon>
        <taxon>Alphaproteobacteria</taxon>
        <taxon>Parvularculales</taxon>
        <taxon>Parvularculaceae</taxon>
        <taxon>Parvularcula</taxon>
    </lineage>
</organism>
<dbReference type="AlphaFoldDB" id="A0A371RHT9"/>
<dbReference type="Proteomes" id="UP000264589">
    <property type="component" value="Unassembled WGS sequence"/>
</dbReference>
<evidence type="ECO:0000313" key="3">
    <source>
        <dbReference type="Proteomes" id="UP000264589"/>
    </source>
</evidence>
<dbReference type="EMBL" id="QUQO01000001">
    <property type="protein sequence ID" value="RFB04995.1"/>
    <property type="molecule type" value="Genomic_DNA"/>
</dbReference>
<keyword evidence="1" id="KW-0812">Transmembrane</keyword>
<dbReference type="InParanoid" id="A0A371RHT9"/>